<gene>
    <name evidence="3" type="ORF">FHS22_004048</name>
</gene>
<feature type="transmembrane region" description="Helical" evidence="2">
    <location>
        <begin position="85"/>
        <end position="109"/>
    </location>
</feature>
<feature type="compositionally biased region" description="Low complexity" evidence="1">
    <location>
        <begin position="169"/>
        <end position="180"/>
    </location>
</feature>
<evidence type="ECO:0000313" key="4">
    <source>
        <dbReference type="Proteomes" id="UP000562352"/>
    </source>
</evidence>
<evidence type="ECO:0000313" key="3">
    <source>
        <dbReference type="EMBL" id="MBB5964764.1"/>
    </source>
</evidence>
<proteinExistence type="predicted"/>
<evidence type="ECO:0000256" key="1">
    <source>
        <dbReference type="SAM" id="MobiDB-lite"/>
    </source>
</evidence>
<organism evidence="3 4">
    <name type="scientific">Planomonospora venezuelensis</name>
    <dbReference type="NCBI Taxonomy" id="1999"/>
    <lineage>
        <taxon>Bacteria</taxon>
        <taxon>Bacillati</taxon>
        <taxon>Actinomycetota</taxon>
        <taxon>Actinomycetes</taxon>
        <taxon>Streptosporangiales</taxon>
        <taxon>Streptosporangiaceae</taxon>
        <taxon>Planomonospora</taxon>
    </lineage>
</organism>
<keyword evidence="2" id="KW-1133">Transmembrane helix</keyword>
<reference evidence="3 4" key="1">
    <citation type="submission" date="2020-08" db="EMBL/GenBank/DDBJ databases">
        <title>Genomic Encyclopedia of Type Strains, Phase III (KMG-III): the genomes of soil and plant-associated and newly described type strains.</title>
        <authorList>
            <person name="Whitman W."/>
        </authorList>
    </citation>
    <scope>NUCLEOTIDE SEQUENCE [LARGE SCALE GENOMIC DNA]</scope>
    <source>
        <strain evidence="3 4">CECT 3303</strain>
    </source>
</reference>
<evidence type="ECO:0000256" key="2">
    <source>
        <dbReference type="SAM" id="Phobius"/>
    </source>
</evidence>
<dbReference type="RefSeq" id="WP_184943741.1">
    <property type="nucleotide sequence ID" value="NZ_BAAAWZ010000001.1"/>
</dbReference>
<sequence>MNARRELWAWVPACAAGAGLVLLAAGRDWAVLDTGGDPAGGGAEPVPLAGAELAPFLGPVALAALAAVVAVLATRGWPRRAVGAVIALCGAGVAAGVWAGTGQAALARAGVEKLTGPTGVGLFSAEVRWGWPAAAAAGGLVLLAAGAAAVLRGGRWPGMSARYDRREAGPGTAAGPAAGPVTDRALWDALDRGADPTADPAADPAADPDGGRRG</sequence>
<dbReference type="InterPro" id="IPR019051">
    <property type="entry name" value="Trp_biosyn_TM_oprn/chp"/>
</dbReference>
<feature type="compositionally biased region" description="Low complexity" evidence="1">
    <location>
        <begin position="195"/>
        <end position="208"/>
    </location>
</feature>
<dbReference type="Pfam" id="PF09534">
    <property type="entry name" value="Trp_oprn_chp"/>
    <property type="match status" value="1"/>
</dbReference>
<protein>
    <submittedName>
        <fullName evidence="3">Putative membrane protein (TIGR02234 family)</fullName>
    </submittedName>
</protein>
<dbReference type="Proteomes" id="UP000562352">
    <property type="component" value="Unassembled WGS sequence"/>
</dbReference>
<dbReference type="NCBIfam" id="TIGR02234">
    <property type="entry name" value="trp_oprn_chp"/>
    <property type="match status" value="1"/>
</dbReference>
<feature type="transmembrane region" description="Helical" evidence="2">
    <location>
        <begin position="129"/>
        <end position="151"/>
    </location>
</feature>
<feature type="transmembrane region" description="Helical" evidence="2">
    <location>
        <begin position="53"/>
        <end position="73"/>
    </location>
</feature>
<keyword evidence="2" id="KW-0472">Membrane</keyword>
<feature type="transmembrane region" description="Helical" evidence="2">
    <location>
        <begin position="7"/>
        <end position="25"/>
    </location>
</feature>
<dbReference type="InterPro" id="IPR011746">
    <property type="entry name" value="Trp_synth-assoc_CHP"/>
</dbReference>
<accession>A0A841D8E5</accession>
<keyword evidence="2" id="KW-0812">Transmembrane</keyword>
<dbReference type="EMBL" id="JACHJJ010000013">
    <property type="protein sequence ID" value="MBB5964764.1"/>
    <property type="molecule type" value="Genomic_DNA"/>
</dbReference>
<feature type="compositionally biased region" description="Basic and acidic residues" evidence="1">
    <location>
        <begin position="185"/>
        <end position="194"/>
    </location>
</feature>
<name>A0A841D8E5_PLAVE</name>
<feature type="region of interest" description="Disordered" evidence="1">
    <location>
        <begin position="162"/>
        <end position="214"/>
    </location>
</feature>
<dbReference type="AlphaFoldDB" id="A0A841D8E5"/>
<comment type="caution">
    <text evidence="3">The sequence shown here is derived from an EMBL/GenBank/DDBJ whole genome shotgun (WGS) entry which is preliminary data.</text>
</comment>
<keyword evidence="4" id="KW-1185">Reference proteome</keyword>